<evidence type="ECO:0000256" key="2">
    <source>
        <dbReference type="SAM" id="Phobius"/>
    </source>
</evidence>
<accession>A0ABT5CYF1</accession>
<dbReference type="Proteomes" id="UP001221816">
    <property type="component" value="Unassembled WGS sequence"/>
</dbReference>
<feature type="domain" description="Biofilm-associated protein BapA-like prefix-like" evidence="3">
    <location>
        <begin position="1"/>
        <end position="121"/>
    </location>
</feature>
<evidence type="ECO:0000313" key="4">
    <source>
        <dbReference type="EMBL" id="MDC0695989.1"/>
    </source>
</evidence>
<evidence type="ECO:0000256" key="1">
    <source>
        <dbReference type="SAM" id="MobiDB-lite"/>
    </source>
</evidence>
<keyword evidence="2" id="KW-1133">Transmembrane helix</keyword>
<feature type="transmembrane region" description="Helical" evidence="2">
    <location>
        <begin position="118"/>
        <end position="136"/>
    </location>
</feature>
<dbReference type="InterPro" id="IPR048051">
    <property type="entry name" value="BapA-like_prefix-like"/>
</dbReference>
<dbReference type="Pfam" id="PF22783">
    <property type="entry name" value="BapA_N"/>
    <property type="match status" value="1"/>
</dbReference>
<feature type="compositionally biased region" description="Acidic residues" evidence="1">
    <location>
        <begin position="150"/>
        <end position="174"/>
    </location>
</feature>
<sequence length="214" mass="22768">MKNINVTVKETGVEYTVDGNQINLNTQSVVVLHVKREDISSYTRQGNDLVLKLHNGDTVTIKNFFVVDEHGQHSDLVLMDDDTGALWWLEGAGTDGAHYSLISDLSEVIATGGAGQSIAGWVMAGAALLGIAAMFAGTSNKDHHSSVSESDSDADSDSDSDSDTDADSDSDTDTELPTAAQNIAVIDNVGPITGVLHSGVDWPHESPDSWYHLN</sequence>
<evidence type="ECO:0000259" key="3">
    <source>
        <dbReference type="Pfam" id="PF22783"/>
    </source>
</evidence>
<reference evidence="4 5" key="1">
    <citation type="submission" date="2023-01" db="EMBL/GenBank/DDBJ databases">
        <authorList>
            <person name="Dale J."/>
        </authorList>
    </citation>
    <scope>NUCLEOTIDE SEQUENCE [LARGE SCALE GENOMIC DNA]</scope>
    <source>
        <strain evidence="4 5">2022EL-01098</strain>
    </source>
</reference>
<keyword evidence="2" id="KW-0812">Transmembrane</keyword>
<keyword evidence="5" id="KW-1185">Reference proteome</keyword>
<feature type="region of interest" description="Disordered" evidence="1">
    <location>
        <begin position="140"/>
        <end position="183"/>
    </location>
</feature>
<gene>
    <name evidence="4" type="ORF">PIK62_25740</name>
</gene>
<proteinExistence type="predicted"/>
<protein>
    <submittedName>
        <fullName evidence="4">BapA prefix-like domain-containing protein</fullName>
    </submittedName>
</protein>
<comment type="caution">
    <text evidence="4">The sequence shown here is derived from an EMBL/GenBank/DDBJ whole genome shotgun (WGS) entry which is preliminary data.</text>
</comment>
<evidence type="ECO:0000313" key="5">
    <source>
        <dbReference type="Proteomes" id="UP001221816"/>
    </source>
</evidence>
<keyword evidence="2" id="KW-0472">Membrane</keyword>
<organism evidence="4 5">
    <name type="scientific">Klebsiella pasteurii</name>
    <dbReference type="NCBI Taxonomy" id="2587529"/>
    <lineage>
        <taxon>Bacteria</taxon>
        <taxon>Pseudomonadati</taxon>
        <taxon>Pseudomonadota</taxon>
        <taxon>Gammaproteobacteria</taxon>
        <taxon>Enterobacterales</taxon>
        <taxon>Enterobacteriaceae</taxon>
        <taxon>Klebsiella/Raoultella group</taxon>
        <taxon>Klebsiella</taxon>
    </lineage>
</organism>
<dbReference type="RefSeq" id="WP_272028350.1">
    <property type="nucleotide sequence ID" value="NZ_JAQNDH010000024.1"/>
</dbReference>
<dbReference type="NCBIfam" id="NF033677">
    <property type="entry name" value="biofilm_BapA_N"/>
    <property type="match status" value="1"/>
</dbReference>
<name>A0ABT5CYF1_9ENTR</name>
<dbReference type="EMBL" id="JAQNDI010000021">
    <property type="protein sequence ID" value="MDC0695989.1"/>
    <property type="molecule type" value="Genomic_DNA"/>
</dbReference>